<dbReference type="GO" id="GO:0005576">
    <property type="term" value="C:extracellular region"/>
    <property type="evidence" value="ECO:0007669"/>
    <property type="project" value="UniProtKB-SubCell"/>
</dbReference>
<keyword evidence="5" id="KW-1015">Disulfide bond</keyword>
<dbReference type="SUPFAM" id="SSF82895">
    <property type="entry name" value="TSP-1 type 1 repeat"/>
    <property type="match status" value="3"/>
</dbReference>
<dbReference type="InterPro" id="IPR036383">
    <property type="entry name" value="TSP1_rpt_sf"/>
</dbReference>
<dbReference type="PROSITE" id="PS50092">
    <property type="entry name" value="TSP1"/>
    <property type="match status" value="2"/>
</dbReference>
<dbReference type="PANTHER" id="PTHR22906:SF43">
    <property type="entry name" value="PROPERDIN"/>
    <property type="match status" value="1"/>
</dbReference>
<name>A0A6F9DHK4_9ASCI</name>
<dbReference type="InterPro" id="IPR000884">
    <property type="entry name" value="TSP1_rpt"/>
</dbReference>
<feature type="region of interest" description="Disordered" evidence="7">
    <location>
        <begin position="554"/>
        <end position="609"/>
    </location>
</feature>
<comment type="subcellular location">
    <subcellularLocation>
        <location evidence="1">Secreted</location>
    </subcellularLocation>
</comment>
<feature type="chain" id="PRO_5026006596" evidence="8">
    <location>
        <begin position="20"/>
        <end position="870"/>
    </location>
</feature>
<dbReference type="Gene3D" id="2.20.100.10">
    <property type="entry name" value="Thrombospondin type-1 (TSP1) repeat"/>
    <property type="match status" value="2"/>
</dbReference>
<evidence type="ECO:0000259" key="9">
    <source>
        <dbReference type="Pfam" id="PF13330"/>
    </source>
</evidence>
<dbReference type="Pfam" id="PF13330">
    <property type="entry name" value="Mucin2_WxxW"/>
    <property type="match status" value="1"/>
</dbReference>
<evidence type="ECO:0000256" key="8">
    <source>
        <dbReference type="SAM" id="SignalP"/>
    </source>
</evidence>
<feature type="compositionally biased region" description="Polar residues" evidence="7">
    <location>
        <begin position="554"/>
        <end position="578"/>
    </location>
</feature>
<accession>A0A6F9DHK4</accession>
<dbReference type="EMBL" id="LR787075">
    <property type="protein sequence ID" value="CAB3262937.1"/>
    <property type="molecule type" value="mRNA"/>
</dbReference>
<proteinExistence type="evidence at transcript level"/>
<evidence type="ECO:0000256" key="6">
    <source>
        <dbReference type="ARBA" id="ARBA00023180"/>
    </source>
</evidence>
<feature type="compositionally biased region" description="Gly residues" evidence="7">
    <location>
        <begin position="224"/>
        <end position="240"/>
    </location>
</feature>
<dbReference type="AlphaFoldDB" id="A0A6F9DHK4"/>
<protein>
    <submittedName>
        <fullName evidence="10">Uncharacterized protein LOC100185395</fullName>
    </submittedName>
</protein>
<feature type="domain" description="WxxW" evidence="9">
    <location>
        <begin position="32"/>
        <end position="114"/>
    </location>
</feature>
<evidence type="ECO:0000256" key="1">
    <source>
        <dbReference type="ARBA" id="ARBA00004613"/>
    </source>
</evidence>
<evidence type="ECO:0000256" key="2">
    <source>
        <dbReference type="ARBA" id="ARBA00022525"/>
    </source>
</evidence>
<evidence type="ECO:0000313" key="10">
    <source>
        <dbReference type="EMBL" id="CAB3262937.1"/>
    </source>
</evidence>
<dbReference type="SMART" id="SM00209">
    <property type="entry name" value="TSP1"/>
    <property type="match status" value="3"/>
</dbReference>
<dbReference type="PANTHER" id="PTHR22906">
    <property type="entry name" value="PROPERDIN"/>
    <property type="match status" value="1"/>
</dbReference>
<sequence>MKFAATLITCLMVIGVIRAQQKGMSCGTNGVWGDYINIDYPVDGSDYEQLLFIRKVHGSNFCPNPQDIYGRIVSTQESAATSSYNITISKDYGLECSNNQNLAGCPDFEVMFCCSADNGLLGFTQGKGTYDCDKAHYLAVNGTVGAGSNLPCTNPCGDGNQFAHNETECATVEYCHWDDGQCISKLYPGSQEQGNNITGLFAGVSVVETTTEGPEEVEGRGASLPGGPGGPGGPPYTGGGFPPYPFPPYQPPSFPNNCGIDPRYPDPNLIKPPINIPYCYRVACSTSDPTLEFDQVKCHNQPGCYYDLQLANLRSRGGPNILPGVPVCQKVIRHKNFAPKAIAAMKGQPWQGAYTYCFLTQNPDLFDGGYCCDGIRYMKYFGVSVKRLGWTGVNEGECLILGGCWVDCQCYYEPSNNQIQLSADDDPHRSSVPNGRDIYGQPQCLPFDPNGSPSSILNSYHQCRLAGCVMDPEYNSQKLRDYLCAIAESDAVPANLKQRFWTQVLQGIIGPHNWQEILQLMSENICPNVGSNPPFNQRFSLPGCTNIYTQFSPTSLPTGPNPNPHSNLINQLSANLGPTTSTTTTTNTNTPVSGRFYNNQHLQNQNYPHPQYPQPQCPYKPYAVQGYAPLQGSFTGCCERHYCYVPRAQASSGNSGVSPYWSMWSDYGKCSVSCGGGNKTRSRTCVGGQNNDDCGSDNEQTRVCSEEACPFWDNWGQWDQCSELCNGGTRSRRRQCLPSGSGCSGSGIESEACNTCTCPSFSGFSDWTTCNVTIGCGTRSRSRTCEDPGTCAAGCATIPTSFYEEEDCIVYCGDETVTRTTCTFQGWPTFQCKQTVSTSCDCAQATDTCKPCISYTGALGEISCTCPWGK</sequence>
<feature type="signal peptide" evidence="8">
    <location>
        <begin position="1"/>
        <end position="19"/>
    </location>
</feature>
<reference evidence="10" key="1">
    <citation type="submission" date="2020-04" db="EMBL/GenBank/DDBJ databases">
        <authorList>
            <person name="Neveu A P."/>
        </authorList>
    </citation>
    <scope>NUCLEOTIDE SEQUENCE</scope>
    <source>
        <tissue evidence="10">Whole embryo</tissue>
    </source>
</reference>
<evidence type="ECO:0000256" key="3">
    <source>
        <dbReference type="ARBA" id="ARBA00022729"/>
    </source>
</evidence>
<evidence type="ECO:0000256" key="7">
    <source>
        <dbReference type="SAM" id="MobiDB-lite"/>
    </source>
</evidence>
<dbReference type="InterPro" id="IPR052065">
    <property type="entry name" value="Compl_asym_regulator"/>
</dbReference>
<evidence type="ECO:0000256" key="5">
    <source>
        <dbReference type="ARBA" id="ARBA00023157"/>
    </source>
</evidence>
<feature type="compositionally biased region" description="Low complexity" evidence="7">
    <location>
        <begin position="579"/>
        <end position="590"/>
    </location>
</feature>
<dbReference type="InterPro" id="IPR025155">
    <property type="entry name" value="WxxW_domain"/>
</dbReference>
<gene>
    <name evidence="10" type="primary">LOC100185395-003</name>
</gene>
<evidence type="ECO:0000256" key="4">
    <source>
        <dbReference type="ARBA" id="ARBA00022737"/>
    </source>
</evidence>
<keyword evidence="3 8" id="KW-0732">Signal</keyword>
<keyword evidence="2" id="KW-0964">Secreted</keyword>
<dbReference type="Pfam" id="PF00090">
    <property type="entry name" value="TSP_1"/>
    <property type="match status" value="3"/>
</dbReference>
<feature type="region of interest" description="Disordered" evidence="7">
    <location>
        <begin position="210"/>
        <end position="240"/>
    </location>
</feature>
<organism evidence="10">
    <name type="scientific">Phallusia mammillata</name>
    <dbReference type="NCBI Taxonomy" id="59560"/>
    <lineage>
        <taxon>Eukaryota</taxon>
        <taxon>Metazoa</taxon>
        <taxon>Chordata</taxon>
        <taxon>Tunicata</taxon>
        <taxon>Ascidiacea</taxon>
        <taxon>Phlebobranchia</taxon>
        <taxon>Ascidiidae</taxon>
        <taxon>Phallusia</taxon>
    </lineage>
</organism>
<keyword evidence="6" id="KW-0325">Glycoprotein</keyword>
<keyword evidence="4" id="KW-0677">Repeat</keyword>